<feature type="compositionally biased region" description="Low complexity" evidence="14">
    <location>
        <begin position="8"/>
        <end position="19"/>
    </location>
</feature>
<evidence type="ECO:0000256" key="10">
    <source>
        <dbReference type="ARBA" id="ARBA00023137"/>
    </source>
</evidence>
<evidence type="ECO:0000256" key="9">
    <source>
        <dbReference type="ARBA" id="ARBA00023136"/>
    </source>
</evidence>
<dbReference type="CDD" id="cd00192">
    <property type="entry name" value="PTKc"/>
    <property type="match status" value="1"/>
</dbReference>
<dbReference type="InterPro" id="IPR000719">
    <property type="entry name" value="Prot_kinase_dom"/>
</dbReference>
<evidence type="ECO:0000256" key="15">
    <source>
        <dbReference type="SAM" id="Phobius"/>
    </source>
</evidence>
<dbReference type="InterPro" id="IPR017441">
    <property type="entry name" value="Protein_kinase_ATP_BS"/>
</dbReference>
<feature type="region of interest" description="Disordered" evidence="14">
    <location>
        <begin position="1"/>
        <end position="54"/>
    </location>
</feature>
<comment type="subcellular location">
    <subcellularLocation>
        <location evidence="1">Membrane</location>
        <topology evidence="1">Single-pass type I membrane protein</topology>
    </subcellularLocation>
</comment>
<reference evidence="18 19" key="1">
    <citation type="submission" date="2025-04" db="UniProtKB">
        <authorList>
            <consortium name="RefSeq"/>
        </authorList>
    </citation>
    <scope>IDENTIFICATION</scope>
    <source>
        <tissue evidence="18 19">Gonad</tissue>
    </source>
</reference>
<protein>
    <submittedName>
        <fullName evidence="18 19">Tyrosine kinase receptor Cad96Ca-like isoform X1</fullName>
    </submittedName>
</protein>
<evidence type="ECO:0000259" key="16">
    <source>
        <dbReference type="PROSITE" id="PS50011"/>
    </source>
</evidence>
<dbReference type="GO" id="GO:0017134">
    <property type="term" value="F:fibroblast growth factor binding"/>
    <property type="evidence" value="ECO:0007669"/>
    <property type="project" value="TreeGrafter"/>
</dbReference>
<evidence type="ECO:0000256" key="5">
    <source>
        <dbReference type="ARBA" id="ARBA00022741"/>
    </source>
</evidence>
<keyword evidence="3 15" id="KW-0812">Transmembrane</keyword>
<dbReference type="GeneID" id="109478559"/>
<dbReference type="InterPro" id="IPR011009">
    <property type="entry name" value="Kinase-like_dom_sf"/>
</dbReference>
<accession>A0A6P4Z2K0</accession>
<keyword evidence="10" id="KW-0829">Tyrosine-protein kinase</keyword>
<dbReference type="GO" id="GO:0005524">
    <property type="term" value="F:ATP binding"/>
    <property type="evidence" value="ECO:0007669"/>
    <property type="project" value="UniProtKB-UniRule"/>
</dbReference>
<dbReference type="AlphaFoldDB" id="A0A6P4Z2K0"/>
<proteinExistence type="predicted"/>
<organism evidence="17 19">
    <name type="scientific">Branchiostoma belcheri</name>
    <name type="common">Amphioxus</name>
    <dbReference type="NCBI Taxonomy" id="7741"/>
    <lineage>
        <taxon>Eukaryota</taxon>
        <taxon>Metazoa</taxon>
        <taxon>Chordata</taxon>
        <taxon>Cephalochordata</taxon>
        <taxon>Leptocardii</taxon>
        <taxon>Amphioxiformes</taxon>
        <taxon>Branchiostomatidae</taxon>
        <taxon>Branchiostoma</taxon>
    </lineage>
</organism>
<feature type="compositionally biased region" description="Low complexity" evidence="14">
    <location>
        <begin position="450"/>
        <end position="461"/>
    </location>
</feature>
<dbReference type="GO" id="GO:0005007">
    <property type="term" value="F:fibroblast growth factor receptor activity"/>
    <property type="evidence" value="ECO:0007669"/>
    <property type="project" value="TreeGrafter"/>
</dbReference>
<dbReference type="FunFam" id="1.10.510.10:FF:000554">
    <property type="entry name" value="Predicted protein"/>
    <property type="match status" value="1"/>
</dbReference>
<dbReference type="PROSITE" id="PS50011">
    <property type="entry name" value="PROTEIN_KINASE_DOM"/>
    <property type="match status" value="1"/>
</dbReference>
<keyword evidence="6" id="KW-0418">Kinase</keyword>
<feature type="region of interest" description="Disordered" evidence="14">
    <location>
        <begin position="426"/>
        <end position="525"/>
    </location>
</feature>
<dbReference type="InterPro" id="IPR008266">
    <property type="entry name" value="Tyr_kinase_AS"/>
</dbReference>
<dbReference type="OrthoDB" id="5962987at2759"/>
<comment type="catalytic activity">
    <reaction evidence="12">
        <text>L-tyrosyl-[protein] + ATP = O-phospho-L-tyrosyl-[protein] + ADP + H(+)</text>
        <dbReference type="Rhea" id="RHEA:10596"/>
        <dbReference type="Rhea" id="RHEA-COMP:10136"/>
        <dbReference type="Rhea" id="RHEA-COMP:20101"/>
        <dbReference type="ChEBI" id="CHEBI:15378"/>
        <dbReference type="ChEBI" id="CHEBI:30616"/>
        <dbReference type="ChEBI" id="CHEBI:46858"/>
        <dbReference type="ChEBI" id="CHEBI:61978"/>
        <dbReference type="ChEBI" id="CHEBI:456216"/>
        <dbReference type="EC" id="2.7.10.1"/>
    </reaction>
</comment>
<feature type="transmembrane region" description="Helical" evidence="15">
    <location>
        <begin position="60"/>
        <end position="84"/>
    </location>
</feature>
<keyword evidence="4" id="KW-0732">Signal</keyword>
<dbReference type="SUPFAM" id="SSF56112">
    <property type="entry name" value="Protein kinase-like (PK-like)"/>
    <property type="match status" value="1"/>
</dbReference>
<evidence type="ECO:0000256" key="12">
    <source>
        <dbReference type="ARBA" id="ARBA00051243"/>
    </source>
</evidence>
<dbReference type="RefSeq" id="XP_019635760.1">
    <property type="nucleotide sequence ID" value="XM_019780201.1"/>
</dbReference>
<evidence type="ECO:0000313" key="18">
    <source>
        <dbReference type="RefSeq" id="XP_019635759.1"/>
    </source>
</evidence>
<evidence type="ECO:0000256" key="13">
    <source>
        <dbReference type="PROSITE-ProRule" id="PRU10141"/>
    </source>
</evidence>
<evidence type="ECO:0000313" key="19">
    <source>
        <dbReference type="RefSeq" id="XP_019635760.1"/>
    </source>
</evidence>
<dbReference type="InterPro" id="IPR020635">
    <property type="entry name" value="Tyr_kinase_cat_dom"/>
</dbReference>
<keyword evidence="8 15" id="KW-1133">Transmembrane helix</keyword>
<keyword evidence="2" id="KW-0808">Transferase</keyword>
<dbReference type="SMART" id="SM00219">
    <property type="entry name" value="TyrKc"/>
    <property type="match status" value="1"/>
</dbReference>
<keyword evidence="9 15" id="KW-0472">Membrane</keyword>
<dbReference type="PANTHER" id="PTHR24416">
    <property type="entry name" value="TYROSINE-PROTEIN KINASE RECEPTOR"/>
    <property type="match status" value="1"/>
</dbReference>
<dbReference type="RefSeq" id="XP_019635759.1">
    <property type="nucleotide sequence ID" value="XM_019780200.1"/>
</dbReference>
<dbReference type="PRINTS" id="PR00109">
    <property type="entry name" value="TYRKINASE"/>
</dbReference>
<evidence type="ECO:0000256" key="11">
    <source>
        <dbReference type="ARBA" id="ARBA00023170"/>
    </source>
</evidence>
<feature type="compositionally biased region" description="Polar residues" evidence="14">
    <location>
        <begin position="20"/>
        <end position="46"/>
    </location>
</feature>
<evidence type="ECO:0000256" key="4">
    <source>
        <dbReference type="ARBA" id="ARBA00022729"/>
    </source>
</evidence>
<dbReference type="GO" id="GO:0005886">
    <property type="term" value="C:plasma membrane"/>
    <property type="evidence" value="ECO:0007669"/>
    <property type="project" value="TreeGrafter"/>
</dbReference>
<dbReference type="Gene3D" id="1.10.510.10">
    <property type="entry name" value="Transferase(Phosphotransferase) domain 1"/>
    <property type="match status" value="1"/>
</dbReference>
<evidence type="ECO:0000313" key="17">
    <source>
        <dbReference type="Proteomes" id="UP000515135"/>
    </source>
</evidence>
<keyword evidence="11" id="KW-0675">Receptor</keyword>
<keyword evidence="5 13" id="KW-0547">Nucleotide-binding</keyword>
<keyword evidence="17" id="KW-1185">Reference proteome</keyword>
<evidence type="ECO:0000256" key="14">
    <source>
        <dbReference type="SAM" id="MobiDB-lite"/>
    </source>
</evidence>
<gene>
    <name evidence="18 19" type="primary">LOC109478559</name>
</gene>
<dbReference type="GO" id="GO:0043235">
    <property type="term" value="C:receptor complex"/>
    <property type="evidence" value="ECO:0007669"/>
    <property type="project" value="TreeGrafter"/>
</dbReference>
<name>A0A6P4Z2K0_BRABE</name>
<dbReference type="InterPro" id="IPR001245">
    <property type="entry name" value="Ser-Thr/Tyr_kinase_cat_dom"/>
</dbReference>
<dbReference type="PROSITE" id="PS00109">
    <property type="entry name" value="PROTEIN_KINASE_TYR"/>
    <property type="match status" value="1"/>
</dbReference>
<evidence type="ECO:0000256" key="8">
    <source>
        <dbReference type="ARBA" id="ARBA00022989"/>
    </source>
</evidence>
<evidence type="ECO:0000256" key="3">
    <source>
        <dbReference type="ARBA" id="ARBA00022692"/>
    </source>
</evidence>
<dbReference type="Proteomes" id="UP000515135">
    <property type="component" value="Unplaced"/>
</dbReference>
<feature type="binding site" evidence="13">
    <location>
        <position position="186"/>
    </location>
    <ligand>
        <name>ATP</name>
        <dbReference type="ChEBI" id="CHEBI:30616"/>
    </ligand>
</feature>
<evidence type="ECO:0000256" key="7">
    <source>
        <dbReference type="ARBA" id="ARBA00022840"/>
    </source>
</evidence>
<evidence type="ECO:0000256" key="1">
    <source>
        <dbReference type="ARBA" id="ARBA00004479"/>
    </source>
</evidence>
<keyword evidence="7 13" id="KW-0067">ATP-binding</keyword>
<dbReference type="PANTHER" id="PTHR24416:SF550">
    <property type="entry name" value="FIBROBLAST GROWTH FACTOR RECEPTOR HOMOLOG 1-RELATED"/>
    <property type="match status" value="1"/>
</dbReference>
<dbReference type="PROSITE" id="PS00107">
    <property type="entry name" value="PROTEIN_KINASE_ATP"/>
    <property type="match status" value="1"/>
</dbReference>
<sequence>MSQQSNETTTLGTSTPLSSAQQTSTKMTTNQRPTPVMTSITSTEASPSLKATPAPSGTDWVAIGVAIGLNLLAIAIIASLYCWWRARKRRRQELDRSPVGLELGHDNPIIPRPSGRQVRSPSQDYVNDLVPGGPRPSIAGIADGWEIPETNIHLQTELGSGQFGKVYKGEAYGIDRQQEWRTVAIKTLRTEDQKAQDDFVKEQRVMSKLQHGQLVRMLGCCTTSDPLLLIMEYMENGDLAKFLRKNHDDFHSDGPCPGNHGGQLCLTPKRLATFANDTARGMGYLESKKIVHRDLAARNILLNKDYMCKVSDFGLARAMYDAESYMIQDRSRPLPVFWMSLESLYEGEFTTKSDVWAFGIVLWELATLGGRPYPGMDAMQVQRELKRGYRMPKPRNCTEEMYVLMRWCWERNPDRRPTFRQLVAETNKLKQDRPRPSVSGSTTQQDSGRKQSSASASSVSSGRRESADVSSGRRQSSDVSSGRRQSSDVSSGRRQSSDVSSGRRQSSDVSSRRESNIGRFDVLLE</sequence>
<dbReference type="InterPro" id="IPR050122">
    <property type="entry name" value="RTK"/>
</dbReference>
<dbReference type="KEGG" id="bbel:109478559"/>
<dbReference type="Gene3D" id="3.30.200.20">
    <property type="entry name" value="Phosphorylase Kinase, domain 1"/>
    <property type="match status" value="1"/>
</dbReference>
<evidence type="ECO:0000256" key="2">
    <source>
        <dbReference type="ARBA" id="ARBA00022679"/>
    </source>
</evidence>
<evidence type="ECO:0000256" key="6">
    <source>
        <dbReference type="ARBA" id="ARBA00022777"/>
    </source>
</evidence>
<feature type="domain" description="Protein kinase" evidence="16">
    <location>
        <begin position="152"/>
        <end position="429"/>
    </location>
</feature>
<feature type="compositionally biased region" description="Low complexity" evidence="14">
    <location>
        <begin position="470"/>
        <end position="509"/>
    </location>
</feature>
<dbReference type="Pfam" id="PF07714">
    <property type="entry name" value="PK_Tyr_Ser-Thr"/>
    <property type="match status" value="1"/>
</dbReference>